<dbReference type="InParanoid" id="A0A0P0V2L9"/>
<reference evidence="2 3" key="2">
    <citation type="journal article" date="2013" name="Plant Cell Physiol.">
        <title>Rice Annotation Project Database (RAP-DB): an integrative and interactive database for rice genomics.</title>
        <authorList>
            <person name="Sakai H."/>
            <person name="Lee S.S."/>
            <person name="Tanaka T."/>
            <person name="Numa H."/>
            <person name="Kim J."/>
            <person name="Kawahara Y."/>
            <person name="Wakimoto H."/>
            <person name="Yang C.C."/>
            <person name="Iwamoto M."/>
            <person name="Abe T."/>
            <person name="Yamada Y."/>
            <person name="Muto A."/>
            <person name="Inokuchi H."/>
            <person name="Ikemura T."/>
            <person name="Matsumoto T."/>
            <person name="Sasaki T."/>
            <person name="Itoh T."/>
        </authorList>
    </citation>
    <scope>NUCLEOTIDE SEQUENCE [LARGE SCALE GENOMIC DNA]</scope>
    <source>
        <strain evidence="3">cv. Nipponbare</strain>
    </source>
</reference>
<dbReference type="AlphaFoldDB" id="A0A0P0V2L9"/>
<dbReference type="EMBL" id="AP014957">
    <property type="protein sequence ID" value="BAS72110.1"/>
    <property type="molecule type" value="Genomic_DNA"/>
</dbReference>
<reference evidence="3" key="1">
    <citation type="journal article" date="2005" name="Nature">
        <title>The map-based sequence of the rice genome.</title>
        <authorList>
            <consortium name="International rice genome sequencing project (IRGSP)"/>
            <person name="Matsumoto T."/>
            <person name="Wu J."/>
            <person name="Kanamori H."/>
            <person name="Katayose Y."/>
            <person name="Fujisawa M."/>
            <person name="Namiki N."/>
            <person name="Mizuno H."/>
            <person name="Yamamoto K."/>
            <person name="Antonio B.A."/>
            <person name="Baba T."/>
            <person name="Sakata K."/>
            <person name="Nagamura Y."/>
            <person name="Aoki H."/>
            <person name="Arikawa K."/>
            <person name="Arita K."/>
            <person name="Bito T."/>
            <person name="Chiden Y."/>
            <person name="Fujitsuka N."/>
            <person name="Fukunaka R."/>
            <person name="Hamada M."/>
            <person name="Harada C."/>
            <person name="Hayashi A."/>
            <person name="Hijishita S."/>
            <person name="Honda M."/>
            <person name="Hosokawa S."/>
            <person name="Ichikawa Y."/>
            <person name="Idonuma A."/>
            <person name="Iijima M."/>
            <person name="Ikeda M."/>
            <person name="Ikeno M."/>
            <person name="Ito K."/>
            <person name="Ito S."/>
            <person name="Ito T."/>
            <person name="Ito Y."/>
            <person name="Ito Y."/>
            <person name="Iwabuchi A."/>
            <person name="Kamiya K."/>
            <person name="Karasawa W."/>
            <person name="Kurita K."/>
            <person name="Katagiri S."/>
            <person name="Kikuta A."/>
            <person name="Kobayashi H."/>
            <person name="Kobayashi N."/>
            <person name="Machita K."/>
            <person name="Maehara T."/>
            <person name="Masukawa M."/>
            <person name="Mizubayashi T."/>
            <person name="Mukai Y."/>
            <person name="Nagasaki H."/>
            <person name="Nagata Y."/>
            <person name="Naito S."/>
            <person name="Nakashima M."/>
            <person name="Nakama Y."/>
            <person name="Nakamichi Y."/>
            <person name="Nakamura M."/>
            <person name="Meguro A."/>
            <person name="Negishi M."/>
            <person name="Ohta I."/>
            <person name="Ohta T."/>
            <person name="Okamoto M."/>
            <person name="Ono N."/>
            <person name="Saji S."/>
            <person name="Sakaguchi M."/>
            <person name="Sakai K."/>
            <person name="Shibata M."/>
            <person name="Shimokawa T."/>
            <person name="Song J."/>
            <person name="Takazaki Y."/>
            <person name="Terasawa K."/>
            <person name="Tsugane M."/>
            <person name="Tsuji K."/>
            <person name="Ueda S."/>
            <person name="Waki K."/>
            <person name="Yamagata H."/>
            <person name="Yamamoto M."/>
            <person name="Yamamoto S."/>
            <person name="Yamane H."/>
            <person name="Yoshiki S."/>
            <person name="Yoshihara R."/>
            <person name="Yukawa K."/>
            <person name="Zhong H."/>
            <person name="Yano M."/>
            <person name="Yuan Q."/>
            <person name="Ouyang S."/>
            <person name="Liu J."/>
            <person name="Jones K.M."/>
            <person name="Gansberger K."/>
            <person name="Moffat K."/>
            <person name="Hill J."/>
            <person name="Bera J."/>
            <person name="Fadrosh D."/>
            <person name="Jin S."/>
            <person name="Johri S."/>
            <person name="Kim M."/>
            <person name="Overton L."/>
            <person name="Reardon M."/>
            <person name="Tsitrin T."/>
            <person name="Vuong H."/>
            <person name="Weaver B."/>
            <person name="Ciecko A."/>
            <person name="Tallon L."/>
            <person name="Jackson J."/>
            <person name="Pai G."/>
            <person name="Aken S.V."/>
            <person name="Utterback T."/>
            <person name="Reidmuller S."/>
            <person name="Feldblyum T."/>
            <person name="Hsiao J."/>
            <person name="Zismann V."/>
            <person name="Iobst S."/>
            <person name="de Vazeille A.R."/>
            <person name="Buell C.R."/>
            <person name="Ying K."/>
            <person name="Li Y."/>
            <person name="Lu T."/>
            <person name="Huang Y."/>
            <person name="Zhao Q."/>
            <person name="Feng Q."/>
            <person name="Zhang L."/>
            <person name="Zhu J."/>
            <person name="Weng Q."/>
            <person name="Mu J."/>
            <person name="Lu Y."/>
            <person name="Fan D."/>
            <person name="Liu Y."/>
            <person name="Guan J."/>
            <person name="Zhang Y."/>
            <person name="Yu S."/>
            <person name="Liu X."/>
            <person name="Zhang Y."/>
            <person name="Hong G."/>
            <person name="Han B."/>
            <person name="Choisne N."/>
            <person name="Demange N."/>
            <person name="Orjeda G."/>
            <person name="Samain S."/>
            <person name="Cattolico L."/>
            <person name="Pelletier E."/>
            <person name="Couloux A."/>
            <person name="Segurens B."/>
            <person name="Wincker P."/>
            <person name="D'Hont A."/>
            <person name="Scarpelli C."/>
            <person name="Weissenbach J."/>
            <person name="Salanoubat M."/>
            <person name="Quetier F."/>
            <person name="Yu Y."/>
            <person name="Kim H.R."/>
            <person name="Rambo T."/>
            <person name="Currie J."/>
            <person name="Collura K."/>
            <person name="Luo M."/>
            <person name="Yang T."/>
            <person name="Ammiraju J.S.S."/>
            <person name="Engler F."/>
            <person name="Soderlund C."/>
            <person name="Wing R.A."/>
            <person name="Palmer L.E."/>
            <person name="de la Bastide M."/>
            <person name="Spiegel L."/>
            <person name="Nascimento L."/>
            <person name="Zutavern T."/>
            <person name="O'Shaughnessy A."/>
            <person name="Dike S."/>
            <person name="Dedhia N."/>
            <person name="Preston R."/>
            <person name="Balija V."/>
            <person name="McCombie W.R."/>
            <person name="Chow T."/>
            <person name="Chen H."/>
            <person name="Chung M."/>
            <person name="Chen C."/>
            <person name="Shaw J."/>
            <person name="Wu H."/>
            <person name="Hsiao K."/>
            <person name="Chao Y."/>
            <person name="Chu M."/>
            <person name="Cheng C."/>
            <person name="Hour A."/>
            <person name="Lee P."/>
            <person name="Lin S."/>
            <person name="Lin Y."/>
            <person name="Liou J."/>
            <person name="Liu S."/>
            <person name="Hsing Y."/>
            <person name="Raghuvanshi S."/>
            <person name="Mohanty A."/>
            <person name="Bharti A.K."/>
            <person name="Gaur A."/>
            <person name="Gupta V."/>
            <person name="Kumar D."/>
            <person name="Ravi V."/>
            <person name="Vij S."/>
            <person name="Kapur A."/>
            <person name="Khurana P."/>
            <person name="Khurana P."/>
            <person name="Khurana J.P."/>
            <person name="Tyagi A.K."/>
            <person name="Gaikwad K."/>
            <person name="Singh A."/>
            <person name="Dalal V."/>
            <person name="Srivastava S."/>
            <person name="Dixit A."/>
            <person name="Pal A.K."/>
            <person name="Ghazi I.A."/>
            <person name="Yadav M."/>
            <person name="Pandit A."/>
            <person name="Bhargava A."/>
            <person name="Sureshbabu K."/>
            <person name="Batra K."/>
            <person name="Sharma T.R."/>
            <person name="Mohapatra T."/>
            <person name="Singh N.K."/>
            <person name="Messing J."/>
            <person name="Nelson A.B."/>
            <person name="Fuks G."/>
            <person name="Kavchok S."/>
            <person name="Keizer G."/>
            <person name="Linton E."/>
            <person name="Llaca V."/>
            <person name="Song R."/>
            <person name="Tanyolac B."/>
            <person name="Young S."/>
            <person name="Ho-Il K."/>
            <person name="Hahn J.H."/>
            <person name="Sangsakoo G."/>
            <person name="Vanavichit A."/>
            <person name="de Mattos Luiz.A.T."/>
            <person name="Zimmer P.D."/>
            <person name="Malone G."/>
            <person name="Dellagostin O."/>
            <person name="de Oliveira A.C."/>
            <person name="Bevan M."/>
            <person name="Bancroft I."/>
            <person name="Minx P."/>
            <person name="Cordum H."/>
            <person name="Wilson R."/>
            <person name="Cheng Z."/>
            <person name="Jin W."/>
            <person name="Jiang J."/>
            <person name="Leong S.A."/>
            <person name="Iwama H."/>
            <person name="Gojobori T."/>
            <person name="Itoh T."/>
            <person name="Niimura Y."/>
            <person name="Fujii Y."/>
            <person name="Habara T."/>
            <person name="Sakai H."/>
            <person name="Sato Y."/>
            <person name="Wilson G."/>
            <person name="Kumar K."/>
            <person name="McCouch S."/>
            <person name="Juretic N."/>
            <person name="Hoen D."/>
            <person name="Wright S."/>
            <person name="Bruskiewich R."/>
            <person name="Bureau T."/>
            <person name="Miyao A."/>
            <person name="Hirochika H."/>
            <person name="Nishikawa T."/>
            <person name="Kadowaki K."/>
            <person name="Sugiura M."/>
            <person name="Burr B."/>
            <person name="Sasaki T."/>
        </authorList>
    </citation>
    <scope>NUCLEOTIDE SEQUENCE [LARGE SCALE GENOMIC DNA]</scope>
    <source>
        <strain evidence="3">cv. Nipponbare</strain>
    </source>
</reference>
<feature type="region of interest" description="Disordered" evidence="1">
    <location>
        <begin position="75"/>
        <end position="116"/>
    </location>
</feature>
<name>A0A0P0V2L9_ORYSJ</name>
<proteinExistence type="predicted"/>
<accession>A0A0P0V2L9</accession>
<keyword evidence="3" id="KW-1185">Reference proteome</keyword>
<sequence length="148" mass="15259">MTAETREAAADATAAHGGCGWLAGIAAGMASSAMAQPATSMMSAWSVAGGAGVARQSAQQEVKLVEMETGEVAARGDWPAGGAGAVKPMRRQRRSAGDGQRVKTQPGLGRIDNNDVRVPFPSLERCHAISPLKGGCQVKAQSRFSLRP</sequence>
<evidence type="ECO:0000313" key="3">
    <source>
        <dbReference type="Proteomes" id="UP000059680"/>
    </source>
</evidence>
<evidence type="ECO:0000256" key="1">
    <source>
        <dbReference type="SAM" id="MobiDB-lite"/>
    </source>
</evidence>
<reference evidence="2 3" key="3">
    <citation type="journal article" date="2013" name="Rice">
        <title>Improvement of the Oryza sativa Nipponbare reference genome using next generation sequence and optical map data.</title>
        <authorList>
            <person name="Kawahara Y."/>
            <person name="de la Bastide M."/>
            <person name="Hamilton J.P."/>
            <person name="Kanamori H."/>
            <person name="McCombie W.R."/>
            <person name="Ouyang S."/>
            <person name="Schwartz D.C."/>
            <person name="Tanaka T."/>
            <person name="Wu J."/>
            <person name="Zhou S."/>
            <person name="Childs K.L."/>
            <person name="Davidson R.M."/>
            <person name="Lin H."/>
            <person name="Quesada-Ocampo L."/>
            <person name="Vaillancourt B."/>
            <person name="Sakai H."/>
            <person name="Lee S.S."/>
            <person name="Kim J."/>
            <person name="Numa H."/>
            <person name="Itoh T."/>
            <person name="Buell C.R."/>
            <person name="Matsumoto T."/>
        </authorList>
    </citation>
    <scope>NUCLEOTIDE SEQUENCE [LARGE SCALE GENOMIC DNA]</scope>
    <source>
        <strain evidence="3">cv. Nipponbare</strain>
    </source>
</reference>
<organism evidence="2 3">
    <name type="scientific">Oryza sativa subsp. japonica</name>
    <name type="common">Rice</name>
    <dbReference type="NCBI Taxonomy" id="39947"/>
    <lineage>
        <taxon>Eukaryota</taxon>
        <taxon>Viridiplantae</taxon>
        <taxon>Streptophyta</taxon>
        <taxon>Embryophyta</taxon>
        <taxon>Tracheophyta</taxon>
        <taxon>Spermatophyta</taxon>
        <taxon>Magnoliopsida</taxon>
        <taxon>Liliopsida</taxon>
        <taxon>Poales</taxon>
        <taxon>Poaceae</taxon>
        <taxon>BOP clade</taxon>
        <taxon>Oryzoideae</taxon>
        <taxon>Oryzeae</taxon>
        <taxon>Oryzinae</taxon>
        <taxon>Oryza</taxon>
        <taxon>Oryza sativa</taxon>
    </lineage>
</organism>
<protein>
    <submittedName>
        <fullName evidence="2">Os01g0362300 protein</fullName>
    </submittedName>
</protein>
<gene>
    <name evidence="2" type="ordered locus">Os01g0362300</name>
    <name evidence="2" type="ORF">OSNPB_010362300</name>
</gene>
<evidence type="ECO:0000313" key="2">
    <source>
        <dbReference type="EMBL" id="BAS72110.1"/>
    </source>
</evidence>
<dbReference type="PaxDb" id="39947-A0A0P0V2L9"/>
<dbReference type="Proteomes" id="UP000059680">
    <property type="component" value="Chromosome 1"/>
</dbReference>